<dbReference type="EMBL" id="CP022530">
    <property type="protein sequence ID" value="ASP38236.1"/>
    <property type="molecule type" value="Genomic_DNA"/>
</dbReference>
<dbReference type="Proteomes" id="UP000202440">
    <property type="component" value="Chromosome"/>
</dbReference>
<name>A0A222FI18_9GAMM</name>
<dbReference type="InterPro" id="IPR001310">
    <property type="entry name" value="Histidine_triad_HIT"/>
</dbReference>
<dbReference type="PANTHER" id="PTHR23089">
    <property type="entry name" value="HISTIDINE TRIAD HIT PROTEIN"/>
    <property type="match status" value="1"/>
</dbReference>
<dbReference type="InterPro" id="IPR036265">
    <property type="entry name" value="HIT-like_sf"/>
</dbReference>
<dbReference type="OrthoDB" id="9784774at2"/>
<dbReference type="RefSeq" id="WP_094059435.1">
    <property type="nucleotide sequence ID" value="NZ_CP022530.1"/>
</dbReference>
<reference evidence="5 6" key="1">
    <citation type="submission" date="2017-07" db="EMBL/GenBank/DDBJ databases">
        <title>Annotated genome sequence of Bacterioplanes sanyensis isolated from Red Sea.</title>
        <authorList>
            <person name="Rehman Z.U."/>
        </authorList>
    </citation>
    <scope>NUCLEOTIDE SEQUENCE [LARGE SCALE GENOMIC DNA]</scope>
    <source>
        <strain evidence="5 6">NV9</strain>
    </source>
</reference>
<keyword evidence="6" id="KW-1185">Reference proteome</keyword>
<evidence type="ECO:0000259" key="4">
    <source>
        <dbReference type="PROSITE" id="PS51084"/>
    </source>
</evidence>
<evidence type="ECO:0000313" key="5">
    <source>
        <dbReference type="EMBL" id="ASP38236.1"/>
    </source>
</evidence>
<dbReference type="SUPFAM" id="SSF54197">
    <property type="entry name" value="HIT-like"/>
    <property type="match status" value="1"/>
</dbReference>
<dbReference type="FunFam" id="3.30.428.10:FF:000005">
    <property type="entry name" value="Histidine triad nucleotide-binding protein 1"/>
    <property type="match status" value="1"/>
</dbReference>
<dbReference type="Gene3D" id="3.30.428.10">
    <property type="entry name" value="HIT-like"/>
    <property type="match status" value="1"/>
</dbReference>
<dbReference type="PROSITE" id="PS00892">
    <property type="entry name" value="HIT_1"/>
    <property type="match status" value="1"/>
</dbReference>
<evidence type="ECO:0000256" key="2">
    <source>
        <dbReference type="PIRSR" id="PIRSR601310-3"/>
    </source>
</evidence>
<accession>A0A222FI18</accession>
<protein>
    <submittedName>
        <fullName evidence="5">Histidine triad nucleotide-binding protein</fullName>
    </submittedName>
</protein>
<feature type="active site" description="Tele-AMP-histidine intermediate" evidence="1">
    <location>
        <position position="100"/>
    </location>
</feature>
<feature type="domain" description="HIT" evidence="4">
    <location>
        <begin position="6"/>
        <end position="114"/>
    </location>
</feature>
<proteinExistence type="predicted"/>
<dbReference type="PRINTS" id="PR00332">
    <property type="entry name" value="HISTRIAD"/>
</dbReference>
<evidence type="ECO:0000256" key="1">
    <source>
        <dbReference type="PIRSR" id="PIRSR601310-1"/>
    </source>
</evidence>
<evidence type="ECO:0000313" key="6">
    <source>
        <dbReference type="Proteomes" id="UP000202440"/>
    </source>
</evidence>
<feature type="short sequence motif" description="Histidine triad motif" evidence="2 3">
    <location>
        <begin position="98"/>
        <end position="102"/>
    </location>
</feature>
<evidence type="ECO:0000256" key="3">
    <source>
        <dbReference type="PROSITE-ProRule" id="PRU00464"/>
    </source>
</evidence>
<dbReference type="InterPro" id="IPR011146">
    <property type="entry name" value="HIT-like"/>
</dbReference>
<dbReference type="KEGG" id="bsan:CHH28_05880"/>
<dbReference type="InterPro" id="IPR019808">
    <property type="entry name" value="Histidine_triad_CS"/>
</dbReference>
<gene>
    <name evidence="5" type="ORF">CHH28_05880</name>
</gene>
<dbReference type="AlphaFoldDB" id="A0A222FI18"/>
<organism evidence="5 6">
    <name type="scientific">Bacterioplanes sanyensis</name>
    <dbReference type="NCBI Taxonomy" id="1249553"/>
    <lineage>
        <taxon>Bacteria</taxon>
        <taxon>Pseudomonadati</taxon>
        <taxon>Pseudomonadota</taxon>
        <taxon>Gammaproteobacteria</taxon>
        <taxon>Oceanospirillales</taxon>
        <taxon>Oceanospirillaceae</taxon>
        <taxon>Bacterioplanes</taxon>
    </lineage>
</organism>
<sequence length="114" mass="12473">MNEDTIFGKIIRGEAPADIVYQDEHCLAFRDLYPAAPTHILVIPKKPIPRLCDADEQDAALLGHLMLAANKVAEQEGLGDRFRLVVNNGAEAGQTVFHLHLHVIGGRSLSWPPG</sequence>
<dbReference type="PROSITE" id="PS51084">
    <property type="entry name" value="HIT_2"/>
    <property type="match status" value="1"/>
</dbReference>
<dbReference type="CDD" id="cd01276">
    <property type="entry name" value="PKCI_related"/>
    <property type="match status" value="1"/>
</dbReference>
<dbReference type="GO" id="GO:0003824">
    <property type="term" value="F:catalytic activity"/>
    <property type="evidence" value="ECO:0007669"/>
    <property type="project" value="InterPro"/>
</dbReference>
<dbReference type="Pfam" id="PF01230">
    <property type="entry name" value="HIT"/>
    <property type="match status" value="1"/>
</dbReference>